<keyword evidence="2" id="KW-1185">Reference proteome</keyword>
<sequence>MWCVSGITTKKNKQIRAHYSRLSSVYSQLSYYQIIYWQTFGLF</sequence>
<reference evidence="1 2" key="1">
    <citation type="submission" date="2011-02" db="EMBL/GenBank/DDBJ databases">
        <authorList>
            <person name="Nelson K.E."/>
            <person name="Sutton G."/>
            <person name="Torralba M."/>
            <person name="Durkin S."/>
            <person name="Harkins D."/>
            <person name="Montgomery R."/>
            <person name="Ziemer C."/>
            <person name="Klaassens E."/>
            <person name="Ocuiv P."/>
            <person name="Morrison M."/>
        </authorList>
    </citation>
    <scope>NUCLEOTIDE SEQUENCE [LARGE SCALE GENOMIC DNA]</scope>
    <source>
        <strain evidence="1 2">8</strain>
    </source>
</reference>
<dbReference type="STRING" id="246199.CUS_7226"/>
<protein>
    <submittedName>
        <fullName evidence="1">Uncharacterized protein</fullName>
    </submittedName>
</protein>
<evidence type="ECO:0000313" key="1">
    <source>
        <dbReference type="EMBL" id="EGC02696.1"/>
    </source>
</evidence>
<dbReference type="Proteomes" id="UP000004259">
    <property type="component" value="Unassembled WGS sequence"/>
</dbReference>
<name>E9SDM7_RUMAL</name>
<gene>
    <name evidence="1" type="ORF">CUS_7226</name>
</gene>
<proteinExistence type="predicted"/>
<dbReference type="EMBL" id="ADKM02000091">
    <property type="protein sequence ID" value="EGC02696.1"/>
    <property type="molecule type" value="Genomic_DNA"/>
</dbReference>
<dbReference type="AlphaFoldDB" id="E9SDM7"/>
<comment type="caution">
    <text evidence="1">The sequence shown here is derived from an EMBL/GenBank/DDBJ whole genome shotgun (WGS) entry which is preliminary data.</text>
</comment>
<organism evidence="1 2">
    <name type="scientific">Ruminococcus albus 8</name>
    <dbReference type="NCBI Taxonomy" id="246199"/>
    <lineage>
        <taxon>Bacteria</taxon>
        <taxon>Bacillati</taxon>
        <taxon>Bacillota</taxon>
        <taxon>Clostridia</taxon>
        <taxon>Eubacteriales</taxon>
        <taxon>Oscillospiraceae</taxon>
        <taxon>Ruminococcus</taxon>
    </lineage>
</organism>
<accession>E9SDM7</accession>
<evidence type="ECO:0000313" key="2">
    <source>
        <dbReference type="Proteomes" id="UP000004259"/>
    </source>
</evidence>